<dbReference type="InParanoid" id="A0A1V8S8B7"/>
<feature type="region of interest" description="Disordered" evidence="1">
    <location>
        <begin position="1"/>
        <end position="24"/>
    </location>
</feature>
<feature type="region of interest" description="Disordered" evidence="1">
    <location>
        <begin position="122"/>
        <end position="162"/>
    </location>
</feature>
<evidence type="ECO:0000256" key="1">
    <source>
        <dbReference type="SAM" id="MobiDB-lite"/>
    </source>
</evidence>
<dbReference type="OrthoDB" id="37730at2759"/>
<dbReference type="AlphaFoldDB" id="A0A1V8S8B7"/>
<reference evidence="3" key="1">
    <citation type="submission" date="2017-03" db="EMBL/GenBank/DDBJ databases">
        <title>Genomes of endolithic fungi from Antarctica.</title>
        <authorList>
            <person name="Coleine C."/>
            <person name="Masonjones S."/>
            <person name="Stajich J.E."/>
        </authorList>
    </citation>
    <scope>NUCLEOTIDE SEQUENCE [LARGE SCALE GENOMIC DNA]</scope>
    <source>
        <strain evidence="3">CCFEE 5527</strain>
    </source>
</reference>
<name>A0A1V8S8B7_9PEZI</name>
<feature type="compositionally biased region" description="Basic and acidic residues" evidence="1">
    <location>
        <begin position="125"/>
        <end position="162"/>
    </location>
</feature>
<protein>
    <submittedName>
        <fullName evidence="2">Uncharacterized protein</fullName>
    </submittedName>
</protein>
<evidence type="ECO:0000313" key="2">
    <source>
        <dbReference type="EMBL" id="OQN95396.1"/>
    </source>
</evidence>
<organism evidence="2 3">
    <name type="scientific">Cryoendolithus antarcticus</name>
    <dbReference type="NCBI Taxonomy" id="1507870"/>
    <lineage>
        <taxon>Eukaryota</taxon>
        <taxon>Fungi</taxon>
        <taxon>Dikarya</taxon>
        <taxon>Ascomycota</taxon>
        <taxon>Pezizomycotina</taxon>
        <taxon>Dothideomycetes</taxon>
        <taxon>Dothideomycetidae</taxon>
        <taxon>Cladosporiales</taxon>
        <taxon>Cladosporiaceae</taxon>
        <taxon>Cryoendolithus</taxon>
    </lineage>
</organism>
<keyword evidence="3" id="KW-1185">Reference proteome</keyword>
<evidence type="ECO:0000313" key="3">
    <source>
        <dbReference type="Proteomes" id="UP000192596"/>
    </source>
</evidence>
<gene>
    <name evidence="2" type="ORF">B0A48_18575</name>
</gene>
<comment type="caution">
    <text evidence="2">The sequence shown here is derived from an EMBL/GenBank/DDBJ whole genome shotgun (WGS) entry which is preliminary data.</text>
</comment>
<dbReference type="STRING" id="1507870.A0A1V8S8B7"/>
<accession>A0A1V8S8B7</accession>
<dbReference type="Proteomes" id="UP000192596">
    <property type="component" value="Unassembled WGS sequence"/>
</dbReference>
<sequence length="162" mass="18236">MAGRRNLHRGIGDGEGGAEVEETARVEGWEGEVCEVRAGTETKAHRDLFVGAAAPNRPWIVTLVALWGKEEYHMSTWKYAATKMVLTPKAGAEEGGWEWEECEKIWRQVLWTGRAFWLEVGDEEEGRKEAKEGGKKKESEEVSFREGARMAQQMEDRSGHAS</sequence>
<dbReference type="EMBL" id="NAJO01000099">
    <property type="protein sequence ID" value="OQN95396.1"/>
    <property type="molecule type" value="Genomic_DNA"/>
</dbReference>
<proteinExistence type="predicted"/>